<reference evidence="2 3" key="1">
    <citation type="submission" date="2023-04" db="EMBL/GenBank/DDBJ databases">
        <title>Funneling lignin-derived compounds into biodiesel using alkali-halophilic Citricoccus sp. P2.</title>
        <authorList>
            <person name="Luo C.-B."/>
        </authorList>
    </citation>
    <scope>NUCLEOTIDE SEQUENCE [LARGE SCALE GENOMIC DNA]</scope>
    <source>
        <strain evidence="2 3">P2</strain>
    </source>
</reference>
<dbReference type="PANTHER" id="PTHR31302:SF20">
    <property type="entry name" value="CONSERVED PROTEIN"/>
    <property type="match status" value="1"/>
</dbReference>
<evidence type="ECO:0000313" key="3">
    <source>
        <dbReference type="Proteomes" id="UP001219037"/>
    </source>
</evidence>
<dbReference type="PANTHER" id="PTHR31302">
    <property type="entry name" value="TRANSMEMBRANE PROTEIN WITH METALLOPHOSPHOESTERASE DOMAIN-RELATED"/>
    <property type="match status" value="1"/>
</dbReference>
<name>A0ABY8H4E4_9MICC</name>
<dbReference type="EMBL" id="CP121252">
    <property type="protein sequence ID" value="WFP16009.1"/>
    <property type="molecule type" value="Genomic_DNA"/>
</dbReference>
<dbReference type="InterPro" id="IPR029052">
    <property type="entry name" value="Metallo-depent_PP-like"/>
</dbReference>
<gene>
    <name evidence="2" type="ORF">P8192_11495</name>
</gene>
<dbReference type="Pfam" id="PF00149">
    <property type="entry name" value="Metallophos"/>
    <property type="match status" value="1"/>
</dbReference>
<evidence type="ECO:0000259" key="1">
    <source>
        <dbReference type="Pfam" id="PF00149"/>
    </source>
</evidence>
<dbReference type="RefSeq" id="WP_278157180.1">
    <property type="nucleotide sequence ID" value="NZ_CP121252.1"/>
</dbReference>
<dbReference type="Proteomes" id="UP001219037">
    <property type="component" value="Chromosome"/>
</dbReference>
<protein>
    <submittedName>
        <fullName evidence="2">Metallophosphoesterase</fullName>
    </submittedName>
</protein>
<dbReference type="SUPFAM" id="SSF56300">
    <property type="entry name" value="Metallo-dependent phosphatases"/>
    <property type="match status" value="1"/>
</dbReference>
<organism evidence="2 3">
    <name type="scientific">Citricoccus muralis</name>
    <dbReference type="NCBI Taxonomy" id="169134"/>
    <lineage>
        <taxon>Bacteria</taxon>
        <taxon>Bacillati</taxon>
        <taxon>Actinomycetota</taxon>
        <taxon>Actinomycetes</taxon>
        <taxon>Micrococcales</taxon>
        <taxon>Micrococcaceae</taxon>
        <taxon>Citricoccus</taxon>
    </lineage>
</organism>
<dbReference type="InterPro" id="IPR004843">
    <property type="entry name" value="Calcineurin-like_PHP"/>
</dbReference>
<keyword evidence="3" id="KW-1185">Reference proteome</keyword>
<sequence>MIRRPLITGALTVAALAAATVAYGVYETRRFVVRRETLPLLPAGAAPVRVLHLSDIHLMPRDTLKLHWLRELDAALQPDLVVNTGDNIGSAASIPLLLEAMEPLLARPGIFVPGSNDYYAPKPLINPFKYFAGPSSADFDREEREALARRRLPSDQLFAAFEQAGWLNLTNTTARVNLGGTAIDFAGTDDPHLDLDRWPGFAAAHSPALRLGVTHAPYQRVLEAMRDDGADLMLAGHTHGGQICLPFYGALVTNSDLPTRYASGLHWWDGTPFNVSAGIGAAPAAPIRIACRPEAVVIDLMPR</sequence>
<accession>A0ABY8H4E4</accession>
<proteinExistence type="predicted"/>
<evidence type="ECO:0000313" key="2">
    <source>
        <dbReference type="EMBL" id="WFP16009.1"/>
    </source>
</evidence>
<dbReference type="InterPro" id="IPR051158">
    <property type="entry name" value="Metallophosphoesterase_sf"/>
</dbReference>
<dbReference type="Gene3D" id="3.60.21.10">
    <property type="match status" value="1"/>
</dbReference>
<feature type="domain" description="Calcineurin-like phosphoesterase" evidence="1">
    <location>
        <begin position="49"/>
        <end position="240"/>
    </location>
</feature>